<feature type="domain" description="PIN" evidence="1">
    <location>
        <begin position="13"/>
        <end position="143"/>
    </location>
</feature>
<proteinExistence type="predicted"/>
<sequence length="158" mass="17615">MPSSRTSGAEPLFLDTSVLVRLYYLEPEDPFEWAVDLAQRPGTLLAASHLAYVETLATFHALRRGRAITSRRQASLSAAFRADWPAFLRVPLSPPVVQLAGALAEEHPLRGADALQLASFAWLWEKEGKGRFFTLDRRLYLVARDLVPTVPVPAFEEV</sequence>
<dbReference type="EMBL" id="LR027520">
    <property type="protein sequence ID" value="VCU55005.1"/>
    <property type="molecule type" value="Genomic_DNA"/>
</dbReference>
<reference evidence="2 3" key="1">
    <citation type="submission" date="2018-10" db="EMBL/GenBank/DDBJ databases">
        <authorList>
            <person name="Peiro R."/>
            <person name="Begona"/>
            <person name="Cbmso G."/>
            <person name="Lopez M."/>
            <person name="Gonzalez S."/>
            <person name="Sacristan E."/>
            <person name="Castillo E."/>
        </authorList>
    </citation>
    <scope>NUCLEOTIDE SEQUENCE [LARGE SCALE GENOMIC DNA]</scope>
    <source>
        <strain evidence="2">TTHNAR1</strain>
        <plasmid evidence="3">4</plasmid>
    </source>
</reference>
<dbReference type="RefSeq" id="WP_008633604.1">
    <property type="nucleotide sequence ID" value="NZ_AP025610.1"/>
</dbReference>
<dbReference type="AlphaFoldDB" id="A0A3P4AV94"/>
<accession>A0A3P4AV94</accession>
<evidence type="ECO:0000313" key="2">
    <source>
        <dbReference type="EMBL" id="VCU55005.1"/>
    </source>
</evidence>
<keyword evidence="2" id="KW-0614">Plasmid</keyword>
<dbReference type="Pfam" id="PF01850">
    <property type="entry name" value="PIN"/>
    <property type="match status" value="1"/>
</dbReference>
<evidence type="ECO:0000313" key="3">
    <source>
        <dbReference type="Proteomes" id="UP000279841"/>
    </source>
</evidence>
<geneLocation type="plasmid" evidence="2 3">
    <name>4</name>
</geneLocation>
<name>A0A3P4AV94_THETH</name>
<protein>
    <recommendedName>
        <fullName evidence="1">PIN domain-containing protein</fullName>
    </recommendedName>
</protein>
<dbReference type="InterPro" id="IPR029060">
    <property type="entry name" value="PIN-like_dom_sf"/>
</dbReference>
<evidence type="ECO:0000259" key="1">
    <source>
        <dbReference type="Pfam" id="PF01850"/>
    </source>
</evidence>
<gene>
    <name evidence="2" type="ORF">TTHNP4_00469</name>
</gene>
<dbReference type="CDD" id="cd09874">
    <property type="entry name" value="PIN_MT3492-like"/>
    <property type="match status" value="1"/>
</dbReference>
<dbReference type="InterPro" id="IPR002716">
    <property type="entry name" value="PIN_dom"/>
</dbReference>
<dbReference type="SUPFAM" id="SSF88723">
    <property type="entry name" value="PIN domain-like"/>
    <property type="match status" value="1"/>
</dbReference>
<dbReference type="Gene3D" id="3.40.50.1010">
    <property type="entry name" value="5'-nuclease"/>
    <property type="match status" value="1"/>
</dbReference>
<organism evidence="2 3">
    <name type="scientific">Thermus thermophilus</name>
    <dbReference type="NCBI Taxonomy" id="274"/>
    <lineage>
        <taxon>Bacteria</taxon>
        <taxon>Thermotogati</taxon>
        <taxon>Deinococcota</taxon>
        <taxon>Deinococci</taxon>
        <taxon>Thermales</taxon>
        <taxon>Thermaceae</taxon>
        <taxon>Thermus</taxon>
    </lineage>
</organism>
<dbReference type="Proteomes" id="UP000279841">
    <property type="component" value="Plasmid 4"/>
</dbReference>